<feature type="region of interest" description="Disordered" evidence="6">
    <location>
        <begin position="1"/>
        <end position="20"/>
    </location>
</feature>
<protein>
    <submittedName>
        <fullName evidence="9">MFS transporter</fullName>
    </submittedName>
</protein>
<dbReference type="InterPro" id="IPR011701">
    <property type="entry name" value="MFS"/>
</dbReference>
<feature type="transmembrane region" description="Helical" evidence="7">
    <location>
        <begin position="29"/>
        <end position="55"/>
    </location>
</feature>
<dbReference type="EMBL" id="JAAXLS010000007">
    <property type="protein sequence ID" value="NKQ53999.1"/>
    <property type="molecule type" value="Genomic_DNA"/>
</dbReference>
<keyword evidence="5 7" id="KW-0472">Membrane</keyword>
<gene>
    <name evidence="9" type="ORF">HFP15_14015</name>
</gene>
<feature type="transmembrane region" description="Helical" evidence="7">
    <location>
        <begin position="216"/>
        <end position="235"/>
    </location>
</feature>
<dbReference type="InterPro" id="IPR020846">
    <property type="entry name" value="MFS_dom"/>
</dbReference>
<accession>A0ABX1J2W8</accession>
<organism evidence="9 10">
    <name type="scientific">Amycolatopsis acididurans</name>
    <dbReference type="NCBI Taxonomy" id="2724524"/>
    <lineage>
        <taxon>Bacteria</taxon>
        <taxon>Bacillati</taxon>
        <taxon>Actinomycetota</taxon>
        <taxon>Actinomycetes</taxon>
        <taxon>Pseudonocardiales</taxon>
        <taxon>Pseudonocardiaceae</taxon>
        <taxon>Amycolatopsis</taxon>
    </lineage>
</organism>
<comment type="subcellular location">
    <subcellularLocation>
        <location evidence="1">Cell membrane</location>
        <topology evidence="1">Multi-pass membrane protein</topology>
    </subcellularLocation>
</comment>
<feature type="transmembrane region" description="Helical" evidence="7">
    <location>
        <begin position="67"/>
        <end position="86"/>
    </location>
</feature>
<keyword evidence="10" id="KW-1185">Reference proteome</keyword>
<feature type="domain" description="Major facilitator superfamily (MFS) profile" evidence="8">
    <location>
        <begin position="32"/>
        <end position="526"/>
    </location>
</feature>
<feature type="transmembrane region" description="Helical" evidence="7">
    <location>
        <begin position="98"/>
        <end position="117"/>
    </location>
</feature>
<feature type="transmembrane region" description="Helical" evidence="7">
    <location>
        <begin position="123"/>
        <end position="142"/>
    </location>
</feature>
<dbReference type="SUPFAM" id="SSF103473">
    <property type="entry name" value="MFS general substrate transporter"/>
    <property type="match status" value="1"/>
</dbReference>
<evidence type="ECO:0000256" key="6">
    <source>
        <dbReference type="SAM" id="MobiDB-lite"/>
    </source>
</evidence>
<dbReference type="RefSeq" id="WP_168515473.1">
    <property type="nucleotide sequence ID" value="NZ_JAAXLS010000007.1"/>
</dbReference>
<feature type="transmembrane region" description="Helical" evidence="7">
    <location>
        <begin position="241"/>
        <end position="264"/>
    </location>
</feature>
<name>A0ABX1J2W8_9PSEU</name>
<evidence type="ECO:0000256" key="4">
    <source>
        <dbReference type="ARBA" id="ARBA00022989"/>
    </source>
</evidence>
<dbReference type="InterPro" id="IPR036259">
    <property type="entry name" value="MFS_trans_sf"/>
</dbReference>
<evidence type="ECO:0000259" key="8">
    <source>
        <dbReference type="PROSITE" id="PS50850"/>
    </source>
</evidence>
<keyword evidence="2" id="KW-0813">Transport</keyword>
<keyword evidence="4 7" id="KW-1133">Transmembrane helix</keyword>
<reference evidence="9 10" key="1">
    <citation type="submission" date="2020-04" db="EMBL/GenBank/DDBJ databases">
        <title>Novel species.</title>
        <authorList>
            <person name="Teo W.F.A."/>
            <person name="Lipun K."/>
            <person name="Srisuk N."/>
            <person name="Duangmal K."/>
        </authorList>
    </citation>
    <scope>NUCLEOTIDE SEQUENCE [LARGE SCALE GENOMIC DNA]</scope>
    <source>
        <strain evidence="9 10">K13G38</strain>
    </source>
</reference>
<keyword evidence="3 7" id="KW-0812">Transmembrane</keyword>
<feature type="transmembrane region" description="Helical" evidence="7">
    <location>
        <begin position="448"/>
        <end position="473"/>
    </location>
</feature>
<feature type="transmembrane region" description="Helical" evidence="7">
    <location>
        <begin position="154"/>
        <end position="173"/>
    </location>
</feature>
<feature type="transmembrane region" description="Helical" evidence="7">
    <location>
        <begin position="416"/>
        <end position="436"/>
    </location>
</feature>
<feature type="transmembrane region" description="Helical" evidence="7">
    <location>
        <begin position="284"/>
        <end position="309"/>
    </location>
</feature>
<feature type="transmembrane region" description="Helical" evidence="7">
    <location>
        <begin position="361"/>
        <end position="380"/>
    </location>
</feature>
<dbReference type="Proteomes" id="UP000715441">
    <property type="component" value="Unassembled WGS sequence"/>
</dbReference>
<feature type="transmembrane region" description="Helical" evidence="7">
    <location>
        <begin position="387"/>
        <end position="404"/>
    </location>
</feature>
<evidence type="ECO:0000256" key="3">
    <source>
        <dbReference type="ARBA" id="ARBA00022692"/>
    </source>
</evidence>
<evidence type="ECO:0000256" key="7">
    <source>
        <dbReference type="SAM" id="Phobius"/>
    </source>
</evidence>
<comment type="caution">
    <text evidence="9">The sequence shown here is derived from an EMBL/GenBank/DDBJ whole genome shotgun (WGS) entry which is preliminary data.</text>
</comment>
<feature type="transmembrane region" description="Helical" evidence="7">
    <location>
        <begin position="503"/>
        <end position="522"/>
    </location>
</feature>
<evidence type="ECO:0000256" key="1">
    <source>
        <dbReference type="ARBA" id="ARBA00004651"/>
    </source>
</evidence>
<sequence length="536" mass="56890">MTEYTAKPEPRTVPEEDSGRLTEASRGRLIGILVTLVLFTEIVPLQIAMVTMILPQIGRSFPESGSSTSWAITILGVASGATMALVGKAADLYGKKRLLLVCSGLFVLGSLTCALTASWPLFLAGRGVASVSWGMAVVNYGIIRDLFPRRWIPIAVGFIGTGLGVASIIGPVVCGLLTDSLSWRSVFWFLVIYMLVMIPVLAWVVPESEVRVRQRFDVLGALLFGGGVGVTLIYLSEGGTWGWTAMKSLGFLLGGLFLLVLFVLWERRVDEPMMELSLLRSPVVLIVMVASFFFTGVQSLIAVLTAYLFETPSASELHHEIAQGVAAKAGAPASIMERFITLDGDVGYAAGYSVLELALRISVWIAVFTMIFGPVGGYIARRIGARIPMIVAGVSVCAACALWINWHSTWQEQVSIGLLLGLGSGFFFAAWPNLVMDAVPASRQGVSTGVVQVFGGVGTSVSTALLASVLASYPLRMTIAAPGAQPVTTTVPQVYTDAGFSQAYLLLGALPCAAVIVLALVLRAGRVPARGGEPLV</sequence>
<dbReference type="PANTHER" id="PTHR42718">
    <property type="entry name" value="MAJOR FACILITATOR SUPERFAMILY MULTIDRUG TRANSPORTER MFSC"/>
    <property type="match status" value="1"/>
</dbReference>
<proteinExistence type="predicted"/>
<evidence type="ECO:0000313" key="9">
    <source>
        <dbReference type="EMBL" id="NKQ53999.1"/>
    </source>
</evidence>
<feature type="transmembrane region" description="Helical" evidence="7">
    <location>
        <begin position="185"/>
        <end position="204"/>
    </location>
</feature>
<evidence type="ECO:0000256" key="5">
    <source>
        <dbReference type="ARBA" id="ARBA00023136"/>
    </source>
</evidence>
<dbReference type="PROSITE" id="PS50850">
    <property type="entry name" value="MFS"/>
    <property type="match status" value="1"/>
</dbReference>
<evidence type="ECO:0000256" key="2">
    <source>
        <dbReference type="ARBA" id="ARBA00022448"/>
    </source>
</evidence>
<dbReference type="Pfam" id="PF07690">
    <property type="entry name" value="MFS_1"/>
    <property type="match status" value="2"/>
</dbReference>
<dbReference type="PANTHER" id="PTHR42718:SF9">
    <property type="entry name" value="MAJOR FACILITATOR SUPERFAMILY MULTIDRUG TRANSPORTER MFSC"/>
    <property type="match status" value="1"/>
</dbReference>
<evidence type="ECO:0000313" key="10">
    <source>
        <dbReference type="Proteomes" id="UP000715441"/>
    </source>
</evidence>
<dbReference type="Gene3D" id="1.20.1250.20">
    <property type="entry name" value="MFS general substrate transporter like domains"/>
    <property type="match status" value="2"/>
</dbReference>